<feature type="domain" description="Thioredoxin" evidence="1">
    <location>
        <begin position="1"/>
        <end position="88"/>
    </location>
</feature>
<name>A0A1F5RXW7_9BACT</name>
<sequence>MRVLKFGAVWCPGCIIMKPIWEEMEAEMSELKTEYFDIDENSDMAKQWEVSDEIPVFIFLDKEGREFARKKGQISKQELVEFILENLEK</sequence>
<accession>A0A1F5RXW7</accession>
<organism evidence="2 3">
    <name type="scientific">Candidatus Falkowbacteria bacterium RIFCSPLOWO2_02_FULL_45_15</name>
    <dbReference type="NCBI Taxonomy" id="1797988"/>
    <lineage>
        <taxon>Bacteria</taxon>
        <taxon>Candidatus Falkowiibacteriota</taxon>
    </lineage>
</organism>
<protein>
    <recommendedName>
        <fullName evidence="1">Thioredoxin domain-containing protein</fullName>
    </recommendedName>
</protein>
<dbReference type="CDD" id="cd02947">
    <property type="entry name" value="TRX_family"/>
    <property type="match status" value="1"/>
</dbReference>
<evidence type="ECO:0000313" key="2">
    <source>
        <dbReference type="EMBL" id="OGF19083.1"/>
    </source>
</evidence>
<dbReference type="Pfam" id="PF00085">
    <property type="entry name" value="Thioredoxin"/>
    <property type="match status" value="1"/>
</dbReference>
<proteinExistence type="predicted"/>
<evidence type="ECO:0000259" key="1">
    <source>
        <dbReference type="PROSITE" id="PS51352"/>
    </source>
</evidence>
<dbReference type="Proteomes" id="UP000177878">
    <property type="component" value="Unassembled WGS sequence"/>
</dbReference>
<dbReference type="InterPro" id="IPR013766">
    <property type="entry name" value="Thioredoxin_domain"/>
</dbReference>
<dbReference type="Gene3D" id="3.40.30.10">
    <property type="entry name" value="Glutaredoxin"/>
    <property type="match status" value="1"/>
</dbReference>
<evidence type="ECO:0000313" key="3">
    <source>
        <dbReference type="Proteomes" id="UP000177878"/>
    </source>
</evidence>
<dbReference type="EMBL" id="MFFV01000039">
    <property type="protein sequence ID" value="OGF19083.1"/>
    <property type="molecule type" value="Genomic_DNA"/>
</dbReference>
<dbReference type="STRING" id="1797988.A3I35_02405"/>
<dbReference type="AlphaFoldDB" id="A0A1F5RXW7"/>
<reference evidence="2 3" key="1">
    <citation type="journal article" date="2016" name="Nat. Commun.">
        <title>Thousands of microbial genomes shed light on interconnected biogeochemical processes in an aquifer system.</title>
        <authorList>
            <person name="Anantharaman K."/>
            <person name="Brown C.T."/>
            <person name="Hug L.A."/>
            <person name="Sharon I."/>
            <person name="Castelle C.J."/>
            <person name="Probst A.J."/>
            <person name="Thomas B.C."/>
            <person name="Singh A."/>
            <person name="Wilkins M.J."/>
            <person name="Karaoz U."/>
            <person name="Brodie E.L."/>
            <person name="Williams K.H."/>
            <person name="Hubbard S.S."/>
            <person name="Banfield J.F."/>
        </authorList>
    </citation>
    <scope>NUCLEOTIDE SEQUENCE [LARGE SCALE GENOMIC DNA]</scope>
</reference>
<dbReference type="InterPro" id="IPR036249">
    <property type="entry name" value="Thioredoxin-like_sf"/>
</dbReference>
<dbReference type="PROSITE" id="PS51352">
    <property type="entry name" value="THIOREDOXIN_2"/>
    <property type="match status" value="1"/>
</dbReference>
<gene>
    <name evidence="2" type="ORF">A3I35_02405</name>
</gene>
<dbReference type="SUPFAM" id="SSF52833">
    <property type="entry name" value="Thioredoxin-like"/>
    <property type="match status" value="1"/>
</dbReference>
<comment type="caution">
    <text evidence="2">The sequence shown here is derived from an EMBL/GenBank/DDBJ whole genome shotgun (WGS) entry which is preliminary data.</text>
</comment>